<evidence type="ECO:0000313" key="3">
    <source>
        <dbReference type="EMBL" id="MBI5169791.1"/>
    </source>
</evidence>
<gene>
    <name evidence="3" type="ORF">HZA61_09910</name>
</gene>
<organism evidence="3 4">
    <name type="scientific">Eiseniibacteriota bacterium</name>
    <dbReference type="NCBI Taxonomy" id="2212470"/>
    <lineage>
        <taxon>Bacteria</taxon>
        <taxon>Candidatus Eiseniibacteriota</taxon>
    </lineage>
</organism>
<dbReference type="SUPFAM" id="SSF69318">
    <property type="entry name" value="Integrin alpha N-terminal domain"/>
    <property type="match status" value="1"/>
</dbReference>
<sequence length="698" mass="76545">MPRTLQGRALLALLHATFLTSPLSAHAGEFAPKWHQPYLAFDRIVGNTDTDPQDELLFHDVRDNTMLLLDGLTGAVEIGFPEFLHGDADVLARDIDNDARLELVLYRRGGGPVVPLMRVIKWTPGGWTQLFAHSDPMSVVGFCSLRSPSQVELLEMSDTDVRVRDMAGNVLLRASTAIGAWTGVEVSAFSLDIDADGIDELGVVQHMFSSDIRTQFFNWNGAFVPTWSTTSWFLNGGENTDGDPQIEMFGWNTLDGHYALFDGQTGATDLSLPEFKFTENAQVNAFDIDGDGRREVFGVRPAAPGVTPLLHAFQWSTGSYATMFSVADSAETAYPLQTRLPNQWEYFVQKQHDLLLRDMNGNLLFRAATAIPGWSGVAPRVAQVDLNHDSVFDLVIQDDNTLRVVRHVAGSYVQTWSSAAWRHVGMAPRTDGNANEALIVLSNSDNHYALLDPLTGAVRAEFPLFSEPNAGLAPIDFDHDGRYELLFTRFFGPTRLSTCYRWNGSSYAQLYSHQDEPASYADGPFRTPGASELLEMTQDNLRLRSSNGSLLFVASTDVPQWTGVGTTSAVLDVDHDGVDEFVAADAGGTRLVGWTGVVGVEYGRDLPAPVVLTSSPNPFRSTTSLQFSTRSEGVVGIAIYDASGRLVRRLDQRLPAGSHAVKWDGRDAQGHAAPNGVMFYEVRADGVKQTRKMVHIGN</sequence>
<protein>
    <recommendedName>
        <fullName evidence="2">FlgD/Vpr Ig-like domain-containing protein</fullName>
    </recommendedName>
</protein>
<evidence type="ECO:0000256" key="1">
    <source>
        <dbReference type="SAM" id="SignalP"/>
    </source>
</evidence>
<dbReference type="EMBL" id="JACRIW010000068">
    <property type="protein sequence ID" value="MBI5169791.1"/>
    <property type="molecule type" value="Genomic_DNA"/>
</dbReference>
<evidence type="ECO:0000259" key="2">
    <source>
        <dbReference type="Pfam" id="PF13860"/>
    </source>
</evidence>
<name>A0A933SEB2_UNCEI</name>
<keyword evidence="1" id="KW-0732">Signal</keyword>
<dbReference type="AlphaFoldDB" id="A0A933SEB2"/>
<proteinExistence type="predicted"/>
<dbReference type="Proteomes" id="UP000696931">
    <property type="component" value="Unassembled WGS sequence"/>
</dbReference>
<comment type="caution">
    <text evidence="3">The sequence shown here is derived from an EMBL/GenBank/DDBJ whole genome shotgun (WGS) entry which is preliminary data.</text>
</comment>
<dbReference type="Pfam" id="PF13860">
    <property type="entry name" value="FlgD_ig"/>
    <property type="match status" value="1"/>
</dbReference>
<feature type="domain" description="FlgD/Vpr Ig-like" evidence="2">
    <location>
        <begin position="624"/>
        <end position="684"/>
    </location>
</feature>
<reference evidence="3" key="1">
    <citation type="submission" date="2020-07" db="EMBL/GenBank/DDBJ databases">
        <title>Huge and variable diversity of episymbiotic CPR bacteria and DPANN archaea in groundwater ecosystems.</title>
        <authorList>
            <person name="He C.Y."/>
            <person name="Keren R."/>
            <person name="Whittaker M."/>
            <person name="Farag I.F."/>
            <person name="Doudna J."/>
            <person name="Cate J.H.D."/>
            <person name="Banfield J.F."/>
        </authorList>
    </citation>
    <scope>NUCLEOTIDE SEQUENCE</scope>
    <source>
        <strain evidence="3">NC_groundwater_1813_Pr3_B-0.1um_71_17</strain>
    </source>
</reference>
<dbReference type="InterPro" id="IPR025965">
    <property type="entry name" value="FlgD/Vpr_Ig-like"/>
</dbReference>
<dbReference type="InterPro" id="IPR028994">
    <property type="entry name" value="Integrin_alpha_N"/>
</dbReference>
<feature type="chain" id="PRO_5036770355" description="FlgD/Vpr Ig-like domain-containing protein" evidence="1">
    <location>
        <begin position="28"/>
        <end position="698"/>
    </location>
</feature>
<feature type="signal peptide" evidence="1">
    <location>
        <begin position="1"/>
        <end position="27"/>
    </location>
</feature>
<accession>A0A933SEB2</accession>
<evidence type="ECO:0000313" key="4">
    <source>
        <dbReference type="Proteomes" id="UP000696931"/>
    </source>
</evidence>
<dbReference type="Gene3D" id="2.60.40.4070">
    <property type="match status" value="1"/>
</dbReference>